<comment type="caution">
    <text evidence="1">The sequence shown here is derived from an EMBL/GenBank/DDBJ whole genome shotgun (WGS) entry which is preliminary data.</text>
</comment>
<dbReference type="EMBL" id="PVNG01000016">
    <property type="protein sequence ID" value="PRX60632.1"/>
    <property type="molecule type" value="Genomic_DNA"/>
</dbReference>
<organism evidence="1 2">
    <name type="scientific">Nonomuraea fuscirosea</name>
    <dbReference type="NCBI Taxonomy" id="1291556"/>
    <lineage>
        <taxon>Bacteria</taxon>
        <taxon>Bacillati</taxon>
        <taxon>Actinomycetota</taxon>
        <taxon>Actinomycetes</taxon>
        <taxon>Streptosporangiales</taxon>
        <taxon>Streptosporangiaceae</taxon>
        <taxon>Nonomuraea</taxon>
    </lineage>
</organism>
<accession>A0A2T0MQY6</accession>
<protein>
    <submittedName>
        <fullName evidence="1">Uncharacterized protein</fullName>
    </submittedName>
</protein>
<name>A0A2T0MQY6_9ACTN</name>
<sequence length="50" mass="5778">MRALFTRRRPPIDRSGFTVDKATSRVCDLDCRADAAIERARLYATFPSFR</sequence>
<dbReference type="Proteomes" id="UP000238312">
    <property type="component" value="Unassembled WGS sequence"/>
</dbReference>
<dbReference type="AlphaFoldDB" id="A0A2T0MQY6"/>
<keyword evidence="2" id="KW-1185">Reference proteome</keyword>
<proteinExistence type="predicted"/>
<gene>
    <name evidence="1" type="ORF">B0I32_11623</name>
</gene>
<evidence type="ECO:0000313" key="1">
    <source>
        <dbReference type="EMBL" id="PRX60632.1"/>
    </source>
</evidence>
<evidence type="ECO:0000313" key="2">
    <source>
        <dbReference type="Proteomes" id="UP000238312"/>
    </source>
</evidence>
<reference evidence="1 2" key="1">
    <citation type="submission" date="2018-03" db="EMBL/GenBank/DDBJ databases">
        <title>Genomic Encyclopedia of Type Strains, Phase III (KMG-III): the genomes of soil and plant-associated and newly described type strains.</title>
        <authorList>
            <person name="Whitman W."/>
        </authorList>
    </citation>
    <scope>NUCLEOTIDE SEQUENCE [LARGE SCALE GENOMIC DNA]</scope>
    <source>
        <strain evidence="1 2">CGMCC 4.7104</strain>
    </source>
</reference>
<dbReference type="RefSeq" id="WP_181308031.1">
    <property type="nucleotide sequence ID" value="NZ_JBFAIB010000051.1"/>
</dbReference>